<dbReference type="EMBL" id="JAAKFZ010000020">
    <property type="protein sequence ID" value="NGL84641.1"/>
    <property type="molecule type" value="Genomic_DNA"/>
</dbReference>
<dbReference type="GO" id="GO:0015833">
    <property type="term" value="P:peptide transport"/>
    <property type="evidence" value="ECO:0007669"/>
    <property type="project" value="UniProtKB-KW"/>
</dbReference>
<comment type="subcellular location">
    <subcellularLocation>
        <location evidence="1">Cell membrane</location>
        <topology evidence="1">Lipid-anchor</topology>
    </subcellularLocation>
</comment>
<evidence type="ECO:0000313" key="11">
    <source>
        <dbReference type="Proteomes" id="UP000479499"/>
    </source>
</evidence>
<dbReference type="Proteomes" id="UP000479499">
    <property type="component" value="Unassembled WGS sequence"/>
</dbReference>
<dbReference type="InterPro" id="IPR039424">
    <property type="entry name" value="SBP_5"/>
</dbReference>
<dbReference type="PANTHER" id="PTHR30290:SF10">
    <property type="entry name" value="PERIPLASMIC OLIGOPEPTIDE-BINDING PROTEIN-RELATED"/>
    <property type="match status" value="1"/>
</dbReference>
<feature type="domain" description="Solute-binding protein family 5" evidence="9">
    <location>
        <begin position="77"/>
        <end position="518"/>
    </location>
</feature>
<dbReference type="RefSeq" id="WP_164336662.1">
    <property type="nucleotide sequence ID" value="NZ_JAAKFZ010000020.1"/>
</dbReference>
<dbReference type="Gene3D" id="3.10.105.10">
    <property type="entry name" value="Dipeptide-binding Protein, Domain 3"/>
    <property type="match status" value="1"/>
</dbReference>
<dbReference type="Gene3D" id="3.90.76.10">
    <property type="entry name" value="Dipeptide-binding Protein, Domain 1"/>
    <property type="match status" value="1"/>
</dbReference>
<evidence type="ECO:0000256" key="1">
    <source>
        <dbReference type="ARBA" id="ARBA00004193"/>
    </source>
</evidence>
<reference evidence="10 11" key="1">
    <citation type="submission" date="2020-02" db="EMBL/GenBank/DDBJ databases">
        <title>M-like protein SrM is not crucial to the virulence of a novel isolate of Streptococcus equi subsp. ruminatorum from Macaca mulatta.</title>
        <authorList>
            <person name="Guo G."/>
            <person name="Cheng L."/>
            <person name="Zhang W."/>
        </authorList>
    </citation>
    <scope>NUCLEOTIDE SEQUENCE [LARGE SCALE GENOMIC DNA]</scope>
    <source>
        <strain evidence="10 11">FJ1804</strain>
    </source>
</reference>
<dbReference type="CDD" id="cd08504">
    <property type="entry name" value="PBP2_OppA"/>
    <property type="match status" value="1"/>
</dbReference>
<dbReference type="SUPFAM" id="SSF53850">
    <property type="entry name" value="Periplasmic binding protein-like II"/>
    <property type="match status" value="1"/>
</dbReference>
<keyword evidence="3" id="KW-0813">Transport</keyword>
<dbReference type="Gene3D" id="3.40.190.10">
    <property type="entry name" value="Periplasmic binding protein-like II"/>
    <property type="match status" value="1"/>
</dbReference>
<name>A0A6M1KZI1_9STRE</name>
<dbReference type="GO" id="GO:1904680">
    <property type="term" value="F:peptide transmembrane transporter activity"/>
    <property type="evidence" value="ECO:0007669"/>
    <property type="project" value="TreeGrafter"/>
</dbReference>
<dbReference type="InterPro" id="IPR000914">
    <property type="entry name" value="SBP_5_dom"/>
</dbReference>
<dbReference type="PROSITE" id="PS51257">
    <property type="entry name" value="PROKAR_LIPOPROTEIN"/>
    <property type="match status" value="1"/>
</dbReference>
<keyword evidence="4 8" id="KW-0732">Signal</keyword>
<evidence type="ECO:0000256" key="6">
    <source>
        <dbReference type="ARBA" id="ARBA00022927"/>
    </source>
</evidence>
<feature type="chain" id="PRO_5038436738" evidence="8">
    <location>
        <begin position="22"/>
        <end position="661"/>
    </location>
</feature>
<protein>
    <submittedName>
        <fullName evidence="10">Peptide ABC transporter substrate-binding protein</fullName>
    </submittedName>
</protein>
<keyword evidence="6" id="KW-0653">Protein transport</keyword>
<dbReference type="PROSITE" id="PS01040">
    <property type="entry name" value="SBP_BACTERIAL_5"/>
    <property type="match status" value="1"/>
</dbReference>
<keyword evidence="7" id="KW-0175">Coiled coil</keyword>
<organism evidence="10 11">
    <name type="scientific">Streptococcus equi subsp. ruminatorum</name>
    <dbReference type="NCBI Taxonomy" id="254358"/>
    <lineage>
        <taxon>Bacteria</taxon>
        <taxon>Bacillati</taxon>
        <taxon>Bacillota</taxon>
        <taxon>Bacilli</taxon>
        <taxon>Lactobacillales</taxon>
        <taxon>Streptococcaceae</taxon>
        <taxon>Streptococcus</taxon>
    </lineage>
</organism>
<evidence type="ECO:0000256" key="3">
    <source>
        <dbReference type="ARBA" id="ARBA00022448"/>
    </source>
</evidence>
<dbReference type="InterPro" id="IPR030678">
    <property type="entry name" value="Peptide/Ni-bd"/>
</dbReference>
<gene>
    <name evidence="10" type="ORF">G5B50_07670</name>
</gene>
<dbReference type="Pfam" id="PF00496">
    <property type="entry name" value="SBP_bac_5"/>
    <property type="match status" value="1"/>
</dbReference>
<dbReference type="GO" id="GO:0043190">
    <property type="term" value="C:ATP-binding cassette (ABC) transporter complex"/>
    <property type="evidence" value="ECO:0007669"/>
    <property type="project" value="InterPro"/>
</dbReference>
<dbReference type="PIRSF" id="PIRSF002741">
    <property type="entry name" value="MppA"/>
    <property type="match status" value="1"/>
</dbReference>
<dbReference type="GO" id="GO:0042597">
    <property type="term" value="C:periplasmic space"/>
    <property type="evidence" value="ECO:0007669"/>
    <property type="project" value="UniProtKB-ARBA"/>
</dbReference>
<feature type="signal peptide" evidence="8">
    <location>
        <begin position="1"/>
        <end position="21"/>
    </location>
</feature>
<dbReference type="AlphaFoldDB" id="A0A6M1KZI1"/>
<sequence length="661" mass="73111">MKKSKWLATLGVAALSVSILAACGNSSSKSSESKIYSYVYTSDPNTLDYISTGRSTTNDITRNAIDGLLENDQYGNLIPSLAKDWKVSKDGLTYTYTLRDGIKWYTSDGEEYADVTAEDFVAGVKHAADANSDALYVIQDSIKGLNDYLNGKTKDFSTVGVKALDKKTVQYTLNQPESFWNSKLTYSVLAPVNADFLKSKGKDFGKATDPSSILYNGPFLLTALTSKSSVEFVKNENYWDAKNVHVDGVQLTFYDGQDQESLFRNFDDGAYSIARVFPTTPSYKTVKKKYGDSITYQQQNATLYYAAFNLNRTAYNHTKKTTDSQKSDTQKAILNKDFRQAMTFGFDRIAYQAQSAGEDAANKSLRSTLVPPAFVQIGDKNFGDVVEEHLVTYGSQWENVNLDDAQDGLYNPEKAKASLEKAKAALQAEGVQFPIHLDYPVEQSATVLLQQARSMKQSIEKTLGTDNVVIDIIELQKETYDNITYLAETPAQNDWDISTASGWGPDYVDPSSYLDIFNPALAVSQTKSIGLEPGKDLAIASAAGLDEFTKLVTEAGKITDDLDARYTVYAKAQAALTDSAIYIPMITLGGTPRVSKVVPFSGAFAWAGVKNSTSDSYYKYIKLQDKPVTAKQYDKALAEWKKEKKKSNEEYNNSLEKHVEK</sequence>
<comment type="similarity">
    <text evidence="2">Belongs to the bacterial solute-binding protein 5 family.</text>
</comment>
<accession>A0A6M1KZI1</accession>
<evidence type="ECO:0000259" key="9">
    <source>
        <dbReference type="Pfam" id="PF00496"/>
    </source>
</evidence>
<evidence type="ECO:0000256" key="2">
    <source>
        <dbReference type="ARBA" id="ARBA00005695"/>
    </source>
</evidence>
<keyword evidence="5" id="KW-0571">Peptide transport</keyword>
<proteinExistence type="inferred from homology"/>
<evidence type="ECO:0000256" key="4">
    <source>
        <dbReference type="ARBA" id="ARBA00022729"/>
    </source>
</evidence>
<evidence type="ECO:0000313" key="10">
    <source>
        <dbReference type="EMBL" id="NGL84641.1"/>
    </source>
</evidence>
<dbReference type="InterPro" id="IPR023765">
    <property type="entry name" value="SBP_5_CS"/>
</dbReference>
<comment type="caution">
    <text evidence="10">The sequence shown here is derived from an EMBL/GenBank/DDBJ whole genome shotgun (WGS) entry which is preliminary data.</text>
</comment>
<evidence type="ECO:0000256" key="7">
    <source>
        <dbReference type="SAM" id="Coils"/>
    </source>
</evidence>
<dbReference type="PANTHER" id="PTHR30290">
    <property type="entry name" value="PERIPLASMIC BINDING COMPONENT OF ABC TRANSPORTER"/>
    <property type="match status" value="1"/>
</dbReference>
<evidence type="ECO:0000256" key="8">
    <source>
        <dbReference type="SAM" id="SignalP"/>
    </source>
</evidence>
<evidence type="ECO:0000256" key="5">
    <source>
        <dbReference type="ARBA" id="ARBA00022856"/>
    </source>
</evidence>
<feature type="coiled-coil region" evidence="7">
    <location>
        <begin position="630"/>
        <end position="661"/>
    </location>
</feature>
<dbReference type="GO" id="GO:0015031">
    <property type="term" value="P:protein transport"/>
    <property type="evidence" value="ECO:0007669"/>
    <property type="project" value="UniProtKB-KW"/>
</dbReference>